<dbReference type="Pfam" id="PF17201">
    <property type="entry name" value="Cache_3-Cache_2"/>
    <property type="match status" value="1"/>
</dbReference>
<dbReference type="InterPro" id="IPR033462">
    <property type="entry name" value="Cache_3-Cache_2"/>
</dbReference>
<evidence type="ECO:0000259" key="7">
    <source>
        <dbReference type="PROSITE" id="PS50109"/>
    </source>
</evidence>
<dbReference type="Pfam" id="PF02518">
    <property type="entry name" value="HATPase_c"/>
    <property type="match status" value="1"/>
</dbReference>
<dbReference type="Pfam" id="PF00512">
    <property type="entry name" value="HisKA"/>
    <property type="match status" value="1"/>
</dbReference>
<dbReference type="SMART" id="SM00304">
    <property type="entry name" value="HAMP"/>
    <property type="match status" value="1"/>
</dbReference>
<evidence type="ECO:0000313" key="10">
    <source>
        <dbReference type="Proteomes" id="UP000736583"/>
    </source>
</evidence>
<keyword evidence="10" id="KW-1185">Reference proteome</keyword>
<comment type="caution">
    <text evidence="9">The sequence shown here is derived from an EMBL/GenBank/DDBJ whole genome shotgun (WGS) entry which is preliminary data.</text>
</comment>
<reference evidence="9 10" key="1">
    <citation type="submission" date="2021-06" db="EMBL/GenBank/DDBJ databases">
        <authorList>
            <person name="Sun Q."/>
            <person name="Li D."/>
        </authorList>
    </citation>
    <scope>NUCLEOTIDE SEQUENCE [LARGE SCALE GENOMIC DNA]</scope>
    <source>
        <strain evidence="9 10">MSJ-4</strain>
    </source>
</reference>
<evidence type="ECO:0000256" key="5">
    <source>
        <dbReference type="ARBA" id="ARBA00023012"/>
    </source>
</evidence>
<keyword evidence="3" id="KW-0808">Transferase</keyword>
<dbReference type="InterPro" id="IPR003594">
    <property type="entry name" value="HATPase_dom"/>
</dbReference>
<evidence type="ECO:0000313" key="9">
    <source>
        <dbReference type="EMBL" id="MBU5592213.1"/>
    </source>
</evidence>
<feature type="domain" description="Histidine kinase" evidence="7">
    <location>
        <begin position="387"/>
        <end position="609"/>
    </location>
</feature>
<dbReference type="CDD" id="cd12912">
    <property type="entry name" value="PDC2_MCP_like"/>
    <property type="match status" value="1"/>
</dbReference>
<feature type="transmembrane region" description="Helical" evidence="6">
    <location>
        <begin position="7"/>
        <end position="27"/>
    </location>
</feature>
<dbReference type="SMART" id="SM00387">
    <property type="entry name" value="HATPase_c"/>
    <property type="match status" value="1"/>
</dbReference>
<dbReference type="InterPro" id="IPR050736">
    <property type="entry name" value="Sensor_HK_Regulatory"/>
</dbReference>
<protein>
    <recommendedName>
        <fullName evidence="2">histidine kinase</fullName>
        <ecNumber evidence="2">2.7.13.3</ecNumber>
    </recommendedName>
</protein>
<keyword evidence="6" id="KW-0472">Membrane</keyword>
<keyword evidence="6" id="KW-0812">Transmembrane</keyword>
<dbReference type="PROSITE" id="PS50109">
    <property type="entry name" value="HIS_KIN"/>
    <property type="match status" value="1"/>
</dbReference>
<dbReference type="CDD" id="cd16922">
    <property type="entry name" value="HATPase_EvgS-ArcB-TorS-like"/>
    <property type="match status" value="1"/>
</dbReference>
<dbReference type="InterPro" id="IPR003660">
    <property type="entry name" value="HAMP_dom"/>
</dbReference>
<keyword evidence="5" id="KW-0902">Two-component regulatory system</keyword>
<feature type="domain" description="HAMP" evidence="8">
    <location>
        <begin position="320"/>
        <end position="372"/>
    </location>
</feature>
<dbReference type="RefSeq" id="WP_216457049.1">
    <property type="nucleotide sequence ID" value="NZ_JAHLQL010000003.1"/>
</dbReference>
<evidence type="ECO:0000256" key="1">
    <source>
        <dbReference type="ARBA" id="ARBA00000085"/>
    </source>
</evidence>
<accession>A0ABS6F151</accession>
<dbReference type="PANTHER" id="PTHR43711:SF26">
    <property type="entry name" value="SENSOR HISTIDINE KINASE RCSC"/>
    <property type="match status" value="1"/>
</dbReference>
<dbReference type="EMBL" id="JAHLQL010000003">
    <property type="protein sequence ID" value="MBU5592213.1"/>
    <property type="molecule type" value="Genomic_DNA"/>
</dbReference>
<feature type="transmembrane region" description="Helical" evidence="6">
    <location>
        <begin position="296"/>
        <end position="323"/>
    </location>
</feature>
<dbReference type="SMART" id="SM00388">
    <property type="entry name" value="HisKA"/>
    <property type="match status" value="1"/>
</dbReference>
<keyword evidence="6" id="KW-1133">Transmembrane helix</keyword>
<dbReference type="InterPro" id="IPR005467">
    <property type="entry name" value="His_kinase_dom"/>
</dbReference>
<comment type="catalytic activity">
    <reaction evidence="1">
        <text>ATP + protein L-histidine = ADP + protein N-phospho-L-histidine.</text>
        <dbReference type="EC" id="2.7.13.3"/>
    </reaction>
</comment>
<dbReference type="CDD" id="cd00082">
    <property type="entry name" value="HisKA"/>
    <property type="match status" value="1"/>
</dbReference>
<evidence type="ECO:0000256" key="6">
    <source>
        <dbReference type="SAM" id="Phobius"/>
    </source>
</evidence>
<dbReference type="EC" id="2.7.13.3" evidence="2"/>
<dbReference type="PROSITE" id="PS50885">
    <property type="entry name" value="HAMP"/>
    <property type="match status" value="1"/>
</dbReference>
<dbReference type="InterPro" id="IPR003661">
    <property type="entry name" value="HisK_dim/P_dom"/>
</dbReference>
<organism evidence="9 10">
    <name type="scientific">Clostridium simiarum</name>
    <dbReference type="NCBI Taxonomy" id="2841506"/>
    <lineage>
        <taxon>Bacteria</taxon>
        <taxon>Bacillati</taxon>
        <taxon>Bacillota</taxon>
        <taxon>Clostridia</taxon>
        <taxon>Eubacteriales</taxon>
        <taxon>Clostridiaceae</taxon>
        <taxon>Clostridium</taxon>
    </lineage>
</organism>
<proteinExistence type="predicted"/>
<evidence type="ECO:0000259" key="8">
    <source>
        <dbReference type="PROSITE" id="PS50885"/>
    </source>
</evidence>
<evidence type="ECO:0000256" key="2">
    <source>
        <dbReference type="ARBA" id="ARBA00012438"/>
    </source>
</evidence>
<dbReference type="Proteomes" id="UP000736583">
    <property type="component" value="Unassembled WGS sequence"/>
</dbReference>
<keyword evidence="4" id="KW-0418">Kinase</keyword>
<sequence length="639" mass="73210">MKIKSKLTTSYILLIFFSIGLLGLWIGNTAKHKIKNIIIEKNEQVSDLVYNILSVRNDLLNDKVFSDLYFAEKVISDMGPLSIVENKFNYNDIEIPSLYAGDTQLTSDSPILKEISNSTRTIASFLIFQNDKLIRVATNLNSEDIIGTYIDKDSDIFQKISKGEAYYGRNLIDNHYYITGYKPLYINGQIIGAIGLGYDEISSYVQEVLNSVSIAENGYVYITTKNGEVIYHPHSNMKNFYNEAFIKEIIENKKGTIKYKFNGVKKIASYTYFEPMGWYIVATANYYDLLSYSTNFLRGIFCVGLMILILGSLIAIFLANTMIKPLNKLKNYMEIASKGDLSVHSDIRNKDEIGLLSNSFNEMVKENKRLLEESREYDILKNEFIANMSHELKTPLNIIFSTSQLFSFYLKNDDLEERDKLIKYNDIIRQNCYRLLRLVNNLIDINRIDSGFMEINLKNENIVEVIENITLSTVDYIEGNGREIIFDTDVEEKFMAIDTDKMERIMLNLLSNAMKFTNPSDKIYVDILDEESDLIIKVKDTGIGIPSDKLKSIFERFKQIDPLLNRNHEGSGIGLSIVKSLVEMHDGIISVDSIYGKGTLFTIKLPVRHVNEDTTLHNDKFSSGENIEKIEIEFSDIYN</sequence>
<evidence type="ECO:0000256" key="4">
    <source>
        <dbReference type="ARBA" id="ARBA00022777"/>
    </source>
</evidence>
<dbReference type="Pfam" id="PF00672">
    <property type="entry name" value="HAMP"/>
    <property type="match status" value="1"/>
</dbReference>
<evidence type="ECO:0000256" key="3">
    <source>
        <dbReference type="ARBA" id="ARBA00022679"/>
    </source>
</evidence>
<name>A0ABS6F151_9CLOT</name>
<gene>
    <name evidence="9" type="ORF">KQI89_10610</name>
</gene>
<dbReference type="CDD" id="cd06225">
    <property type="entry name" value="HAMP"/>
    <property type="match status" value="1"/>
</dbReference>
<dbReference type="PANTHER" id="PTHR43711">
    <property type="entry name" value="TWO-COMPONENT HISTIDINE KINASE"/>
    <property type="match status" value="1"/>
</dbReference>